<keyword evidence="4" id="KW-1185">Reference proteome</keyword>
<accession>A0A178MG42</accession>
<organism evidence="3 4">
    <name type="scientific">Chloroflexus islandicus</name>
    <dbReference type="NCBI Taxonomy" id="1707952"/>
    <lineage>
        <taxon>Bacteria</taxon>
        <taxon>Bacillati</taxon>
        <taxon>Chloroflexota</taxon>
        <taxon>Chloroflexia</taxon>
        <taxon>Chloroflexales</taxon>
        <taxon>Chloroflexineae</taxon>
        <taxon>Chloroflexaceae</taxon>
        <taxon>Chloroflexus</taxon>
    </lineage>
</organism>
<evidence type="ECO:0000256" key="2">
    <source>
        <dbReference type="SAM" id="SignalP"/>
    </source>
</evidence>
<gene>
    <name evidence="3" type="ORF">A6A03_09545</name>
</gene>
<reference evidence="3 4" key="1">
    <citation type="submission" date="2016-04" db="EMBL/GenBank/DDBJ databases">
        <title>Chloroflexus islandicus sp. nov., a thermophilic filamentous anoxygenic phototrophic bacterium from geyser Strokkur (Iceland).</title>
        <authorList>
            <person name="Gaisin V.A."/>
            <person name="Kalashnikov A.M."/>
            <person name="Sukhacheva M.V."/>
            <person name="Grouzdev D.S."/>
            <person name="Ivanov T.M."/>
            <person name="Kuznetsov B."/>
            <person name="Gorlenko V.M."/>
        </authorList>
    </citation>
    <scope>NUCLEOTIDE SEQUENCE [LARGE SCALE GENOMIC DNA]</scope>
    <source>
        <strain evidence="4">isl-2</strain>
    </source>
</reference>
<dbReference type="RefSeq" id="WP_066783537.1">
    <property type="nucleotide sequence ID" value="NZ_LWQS01000035.1"/>
</dbReference>
<comment type="caution">
    <text evidence="3">The sequence shown here is derived from an EMBL/GenBank/DDBJ whole genome shotgun (WGS) entry which is preliminary data.</text>
</comment>
<dbReference type="Proteomes" id="UP000078287">
    <property type="component" value="Unassembled WGS sequence"/>
</dbReference>
<evidence type="ECO:0000256" key="1">
    <source>
        <dbReference type="SAM" id="MobiDB-lite"/>
    </source>
</evidence>
<dbReference type="PROSITE" id="PS51257">
    <property type="entry name" value="PROKAR_LIPOPROTEIN"/>
    <property type="match status" value="1"/>
</dbReference>
<feature type="signal peptide" evidence="2">
    <location>
        <begin position="1"/>
        <end position="20"/>
    </location>
</feature>
<name>A0A178MG42_9CHLR</name>
<proteinExistence type="predicted"/>
<sequence>MRRLLIGWLCVLLLAGCASSPTPEPTPTASVAYPAPQPASDATTTASYPGPSSNPNQQQILAFYIVEPVRATDNQLNGGGPPQAPIRIVNLSRNNAVIAETATGADGLFSVPLRDVAAGDSVAIVFNEQAASAYSREQVQPFSVQTLPSGELVMSSVIVSP</sequence>
<dbReference type="OrthoDB" id="9929894at2"/>
<keyword evidence="2" id="KW-0732">Signal</keyword>
<dbReference type="AlphaFoldDB" id="A0A178MG42"/>
<dbReference type="EMBL" id="LWQS01000035">
    <property type="protein sequence ID" value="OAN47680.1"/>
    <property type="molecule type" value="Genomic_DNA"/>
</dbReference>
<feature type="compositionally biased region" description="Polar residues" evidence="1">
    <location>
        <begin position="40"/>
        <end position="52"/>
    </location>
</feature>
<feature type="chain" id="PRO_5008091924" description="Carboxypeptidase regulatory-like domain-containing protein" evidence="2">
    <location>
        <begin position="21"/>
        <end position="161"/>
    </location>
</feature>
<protein>
    <recommendedName>
        <fullName evidence="5">Carboxypeptidase regulatory-like domain-containing protein</fullName>
    </recommendedName>
</protein>
<feature type="region of interest" description="Disordered" evidence="1">
    <location>
        <begin position="23"/>
        <end position="52"/>
    </location>
</feature>
<evidence type="ECO:0000313" key="3">
    <source>
        <dbReference type="EMBL" id="OAN47680.1"/>
    </source>
</evidence>
<evidence type="ECO:0008006" key="5">
    <source>
        <dbReference type="Google" id="ProtNLM"/>
    </source>
</evidence>
<evidence type="ECO:0000313" key="4">
    <source>
        <dbReference type="Proteomes" id="UP000078287"/>
    </source>
</evidence>